<comment type="similarity">
    <text evidence="2">Belongs to the universal ribosomal protein uL18 family.</text>
</comment>
<dbReference type="FunFam" id="3.30.420.80:FF:000005">
    <property type="entry name" value="39S ribosomal protein L18, mitochondrial"/>
    <property type="match status" value="1"/>
</dbReference>
<dbReference type="GO" id="GO:1990904">
    <property type="term" value="C:ribonucleoprotein complex"/>
    <property type="evidence" value="ECO:0007669"/>
    <property type="project" value="UniProtKB-KW"/>
</dbReference>
<dbReference type="GO" id="GO:0005840">
    <property type="term" value="C:ribosome"/>
    <property type="evidence" value="ECO:0007669"/>
    <property type="project" value="UniProtKB-KW"/>
</dbReference>
<dbReference type="CDD" id="cd00432">
    <property type="entry name" value="Ribosomal_L18_L5e"/>
    <property type="match status" value="1"/>
</dbReference>
<evidence type="ECO:0000256" key="2">
    <source>
        <dbReference type="ARBA" id="ARBA00007116"/>
    </source>
</evidence>
<dbReference type="InterPro" id="IPR036967">
    <property type="entry name" value="Ribosomal_uS11_sf"/>
</dbReference>
<dbReference type="PANTHER" id="PTHR12899:SF3">
    <property type="entry name" value="LARGE RIBOSOMAL SUBUNIT PROTEIN UL18M"/>
    <property type="match status" value="1"/>
</dbReference>
<dbReference type="GO" id="GO:0006412">
    <property type="term" value="P:translation"/>
    <property type="evidence" value="ECO:0007669"/>
    <property type="project" value="InterPro"/>
</dbReference>
<keyword evidence="4" id="KW-0496">Mitochondrion</keyword>
<dbReference type="GO" id="GO:0008097">
    <property type="term" value="F:5S rRNA binding"/>
    <property type="evidence" value="ECO:0007669"/>
    <property type="project" value="TreeGrafter"/>
</dbReference>
<dbReference type="OrthoDB" id="1932324at2759"/>
<sequence>MSAVKWAARYINRNPRNNELVKRQSTGSGYQFEIDRATKVYIYRVELEQSKSHQEARLVHHKDGPVIVASTREKAVAQQLYSNTDTCAAMNLGRILAMRCLESGIHFAMPAATREEIERSQHQFHFIEALKSEGLKLEEPPAIEHSHKTDEKFAWERYPMLGSRQTNLDELWQPPPNVS</sequence>
<evidence type="ECO:0000313" key="9">
    <source>
        <dbReference type="Proteomes" id="UP000218231"/>
    </source>
</evidence>
<organism evidence="8 9">
    <name type="scientific">Diploscapter pachys</name>
    <dbReference type="NCBI Taxonomy" id="2018661"/>
    <lineage>
        <taxon>Eukaryota</taxon>
        <taxon>Metazoa</taxon>
        <taxon>Ecdysozoa</taxon>
        <taxon>Nematoda</taxon>
        <taxon>Chromadorea</taxon>
        <taxon>Rhabditida</taxon>
        <taxon>Rhabditina</taxon>
        <taxon>Rhabditomorpha</taxon>
        <taxon>Rhabditoidea</taxon>
        <taxon>Rhabditidae</taxon>
        <taxon>Diploscapter</taxon>
    </lineage>
</organism>
<keyword evidence="9" id="KW-1185">Reference proteome</keyword>
<proteinExistence type="inferred from homology"/>
<evidence type="ECO:0000256" key="7">
    <source>
        <dbReference type="ARBA" id="ARBA00082661"/>
    </source>
</evidence>
<keyword evidence="5" id="KW-0687">Ribonucleoprotein</keyword>
<dbReference type="InterPro" id="IPR005484">
    <property type="entry name" value="Ribosomal_uL18_bac/plant/anim"/>
</dbReference>
<dbReference type="Gene3D" id="3.30.420.80">
    <property type="entry name" value="Ribosomal protein S11"/>
    <property type="match status" value="1"/>
</dbReference>
<protein>
    <recommendedName>
        <fullName evidence="6">Large ribosomal subunit protein uL18m</fullName>
    </recommendedName>
    <alternativeName>
        <fullName evidence="7">39S ribosomal protein L18, mitochondrial</fullName>
    </alternativeName>
</protein>
<comment type="caution">
    <text evidence="8">The sequence shown here is derived from an EMBL/GenBank/DDBJ whole genome shotgun (WGS) entry which is preliminary data.</text>
</comment>
<evidence type="ECO:0000256" key="4">
    <source>
        <dbReference type="ARBA" id="ARBA00023128"/>
    </source>
</evidence>
<dbReference type="STRING" id="2018661.A0A2A2KCD2"/>
<dbReference type="EMBL" id="LIAE01009013">
    <property type="protein sequence ID" value="PAV71489.1"/>
    <property type="molecule type" value="Genomic_DNA"/>
</dbReference>
<comment type="subcellular location">
    <subcellularLocation>
        <location evidence="1">Mitochondrion</location>
    </subcellularLocation>
</comment>
<evidence type="ECO:0000256" key="1">
    <source>
        <dbReference type="ARBA" id="ARBA00004173"/>
    </source>
</evidence>
<evidence type="ECO:0000256" key="6">
    <source>
        <dbReference type="ARBA" id="ARBA00069051"/>
    </source>
</evidence>
<dbReference type="SUPFAM" id="SSF53137">
    <property type="entry name" value="Translational machinery components"/>
    <property type="match status" value="1"/>
</dbReference>
<evidence type="ECO:0000313" key="8">
    <source>
        <dbReference type="EMBL" id="PAV71489.1"/>
    </source>
</evidence>
<keyword evidence="3" id="KW-0689">Ribosomal protein</keyword>
<dbReference type="GO" id="GO:0005743">
    <property type="term" value="C:mitochondrial inner membrane"/>
    <property type="evidence" value="ECO:0007669"/>
    <property type="project" value="UniProtKB-ARBA"/>
</dbReference>
<evidence type="ECO:0000256" key="3">
    <source>
        <dbReference type="ARBA" id="ARBA00022980"/>
    </source>
</evidence>
<evidence type="ECO:0000256" key="5">
    <source>
        <dbReference type="ARBA" id="ARBA00023274"/>
    </source>
</evidence>
<name>A0A2A2KCD2_9BILA</name>
<dbReference type="AlphaFoldDB" id="A0A2A2KCD2"/>
<dbReference type="InterPro" id="IPR057268">
    <property type="entry name" value="Ribosomal_L18"/>
</dbReference>
<dbReference type="GO" id="GO:0003735">
    <property type="term" value="F:structural constituent of ribosome"/>
    <property type="evidence" value="ECO:0007669"/>
    <property type="project" value="InterPro"/>
</dbReference>
<dbReference type="PANTHER" id="PTHR12899">
    <property type="entry name" value="39S RIBOSOMAL PROTEIN L18, MITOCHONDRIAL"/>
    <property type="match status" value="1"/>
</dbReference>
<reference evidence="8 9" key="1">
    <citation type="journal article" date="2017" name="Curr. Biol.">
        <title>Genome architecture and evolution of a unichromosomal asexual nematode.</title>
        <authorList>
            <person name="Fradin H."/>
            <person name="Zegar C."/>
            <person name="Gutwein M."/>
            <person name="Lucas J."/>
            <person name="Kovtun M."/>
            <person name="Corcoran D."/>
            <person name="Baugh L.R."/>
            <person name="Kiontke K."/>
            <person name="Gunsalus K."/>
            <person name="Fitch D.H."/>
            <person name="Piano F."/>
        </authorList>
    </citation>
    <scope>NUCLEOTIDE SEQUENCE [LARGE SCALE GENOMIC DNA]</scope>
    <source>
        <strain evidence="8">PF1309</strain>
    </source>
</reference>
<dbReference type="Proteomes" id="UP000218231">
    <property type="component" value="Unassembled WGS sequence"/>
</dbReference>
<accession>A0A2A2KCD2</accession>
<gene>
    <name evidence="8" type="ORF">WR25_12228</name>
</gene>